<sequence length="151" mass="16958">MFITLTYTEPGMDIGGGILLLLGAALIAGFWEHSRRKRKKVLLLGRPLFATVAEYRSEFGRVAGAWTTLDYPYVTYQDEEGAWKKERLGYATSGNREFFIGHLIEVVHFEGVLYYRPVLESWDLPVIGMAAGAFIFGLTFLIPGLASWLGF</sequence>
<evidence type="ECO:0000256" key="1">
    <source>
        <dbReference type="SAM" id="Phobius"/>
    </source>
</evidence>
<keyword evidence="1" id="KW-1133">Transmembrane helix</keyword>
<feature type="transmembrane region" description="Helical" evidence="1">
    <location>
        <begin position="12"/>
        <end position="31"/>
    </location>
</feature>
<keyword evidence="1" id="KW-0812">Transmembrane</keyword>
<gene>
    <name evidence="2" type="ORF">GCM10022409_13540</name>
</gene>
<evidence type="ECO:0008006" key="4">
    <source>
        <dbReference type="Google" id="ProtNLM"/>
    </source>
</evidence>
<name>A0ABP7TSG6_9BACT</name>
<organism evidence="2 3">
    <name type="scientific">Hymenobacter glaciei</name>
    <dbReference type="NCBI Taxonomy" id="877209"/>
    <lineage>
        <taxon>Bacteria</taxon>
        <taxon>Pseudomonadati</taxon>
        <taxon>Bacteroidota</taxon>
        <taxon>Cytophagia</taxon>
        <taxon>Cytophagales</taxon>
        <taxon>Hymenobacteraceae</taxon>
        <taxon>Hymenobacter</taxon>
    </lineage>
</organism>
<reference evidence="3" key="1">
    <citation type="journal article" date="2019" name="Int. J. Syst. Evol. Microbiol.">
        <title>The Global Catalogue of Microorganisms (GCM) 10K type strain sequencing project: providing services to taxonomists for standard genome sequencing and annotation.</title>
        <authorList>
            <consortium name="The Broad Institute Genomics Platform"/>
            <consortium name="The Broad Institute Genome Sequencing Center for Infectious Disease"/>
            <person name="Wu L."/>
            <person name="Ma J."/>
        </authorList>
    </citation>
    <scope>NUCLEOTIDE SEQUENCE [LARGE SCALE GENOMIC DNA]</scope>
    <source>
        <strain evidence="3">JCM 17225</strain>
    </source>
</reference>
<evidence type="ECO:0000313" key="2">
    <source>
        <dbReference type="EMBL" id="GAA4030584.1"/>
    </source>
</evidence>
<accession>A0ABP7TSG6</accession>
<keyword evidence="3" id="KW-1185">Reference proteome</keyword>
<dbReference type="EMBL" id="BAABDK010000010">
    <property type="protein sequence ID" value="GAA4030584.1"/>
    <property type="molecule type" value="Genomic_DNA"/>
</dbReference>
<keyword evidence="1" id="KW-0472">Membrane</keyword>
<dbReference type="RefSeq" id="WP_345051960.1">
    <property type="nucleotide sequence ID" value="NZ_BAABDK010000010.1"/>
</dbReference>
<dbReference type="Proteomes" id="UP001501469">
    <property type="component" value="Unassembled WGS sequence"/>
</dbReference>
<feature type="transmembrane region" description="Helical" evidence="1">
    <location>
        <begin position="126"/>
        <end position="149"/>
    </location>
</feature>
<evidence type="ECO:0000313" key="3">
    <source>
        <dbReference type="Proteomes" id="UP001501469"/>
    </source>
</evidence>
<protein>
    <recommendedName>
        <fullName evidence="4">DUF3592 domain-containing protein</fullName>
    </recommendedName>
</protein>
<proteinExistence type="predicted"/>
<comment type="caution">
    <text evidence="2">The sequence shown here is derived from an EMBL/GenBank/DDBJ whole genome shotgun (WGS) entry which is preliminary data.</text>
</comment>